<dbReference type="RefSeq" id="WP_105483362.1">
    <property type="nucleotide sequence ID" value="NZ_NIGF01000006.1"/>
</dbReference>
<dbReference type="InterPro" id="IPR043129">
    <property type="entry name" value="ATPase_NBD"/>
</dbReference>
<dbReference type="InParanoid" id="A0A2S8STU6"/>
<dbReference type="AlphaFoldDB" id="A0A2S8STU6"/>
<dbReference type="Gene3D" id="3.30.420.40">
    <property type="match status" value="2"/>
</dbReference>
<comment type="similarity">
    <text evidence="1">Belongs to the ROK (NagC/XylR) family.</text>
</comment>
<dbReference type="OrthoDB" id="9795247at2"/>
<accession>A0A2S8STU6</accession>
<proteinExistence type="inferred from homology"/>
<name>A0A2S8STU6_9BACT</name>
<gene>
    <name evidence="2" type="ORF">B1R32_10666</name>
</gene>
<dbReference type="EMBL" id="NIGF01000006">
    <property type="protein sequence ID" value="PQV64221.1"/>
    <property type="molecule type" value="Genomic_DNA"/>
</dbReference>
<protein>
    <submittedName>
        <fullName evidence="2">Sugar kinase of the NBD/HSP70 family, may containing an N-terminal HTH domain</fullName>
    </submittedName>
</protein>
<dbReference type="Proteomes" id="UP000237684">
    <property type="component" value="Unassembled WGS sequence"/>
</dbReference>
<dbReference type="InterPro" id="IPR000600">
    <property type="entry name" value="ROK"/>
</dbReference>
<reference evidence="2 3" key="1">
    <citation type="journal article" date="2018" name="Syst. Appl. Microbiol.">
        <title>Abditibacterium utsteinense sp. nov., the first cultivated member of candidate phylum FBP, isolated from ice-free Antarctic soil samples.</title>
        <authorList>
            <person name="Tahon G."/>
            <person name="Tytgat B."/>
            <person name="Lebbe L."/>
            <person name="Carlier A."/>
            <person name="Willems A."/>
        </authorList>
    </citation>
    <scope>NUCLEOTIDE SEQUENCE [LARGE SCALE GENOMIC DNA]</scope>
    <source>
        <strain evidence="2 3">LMG 29911</strain>
    </source>
</reference>
<evidence type="ECO:0000256" key="1">
    <source>
        <dbReference type="ARBA" id="ARBA00006479"/>
    </source>
</evidence>
<keyword evidence="2" id="KW-0418">Kinase</keyword>
<comment type="caution">
    <text evidence="2">The sequence shown here is derived from an EMBL/GenBank/DDBJ whole genome shotgun (WGS) entry which is preliminary data.</text>
</comment>
<dbReference type="Pfam" id="PF00480">
    <property type="entry name" value="ROK"/>
    <property type="match status" value="1"/>
</dbReference>
<keyword evidence="2" id="KW-0808">Transferase</keyword>
<dbReference type="SUPFAM" id="SSF53067">
    <property type="entry name" value="Actin-like ATPase domain"/>
    <property type="match status" value="1"/>
</dbReference>
<dbReference type="GO" id="GO:0016301">
    <property type="term" value="F:kinase activity"/>
    <property type="evidence" value="ECO:0007669"/>
    <property type="project" value="UniProtKB-KW"/>
</dbReference>
<sequence>MLLGLEISRDFAAAVICDPAGAAQWALRRDFPPHASPAIQWVSAMELCHDLMRRAALERGEIERAGVSFEGQVSRDGQIENDPTRPGWAGYDIIRAVREHLGVPSVFAASRGQCEAWGEARFGALQNQSEWLYLHLGHDLESALFLQKMRRIPSDIGGLVVERDGSLDAFGIRGTLRAYCSGAAFESRARSFGMSFNSASEIWNLAPSNFAAQSLCEDFNSRLAQGLASALSLVGNVPLCLGGEFGRAIFPGIAAALASKLREMTPFSPHLIAARLGEDAAALGAAALTLPPIS</sequence>
<dbReference type="PANTHER" id="PTHR18964">
    <property type="entry name" value="ROK (REPRESSOR, ORF, KINASE) FAMILY"/>
    <property type="match status" value="1"/>
</dbReference>
<evidence type="ECO:0000313" key="2">
    <source>
        <dbReference type="EMBL" id="PQV64221.1"/>
    </source>
</evidence>
<dbReference type="PANTHER" id="PTHR18964:SF149">
    <property type="entry name" value="BIFUNCTIONAL UDP-N-ACETYLGLUCOSAMINE 2-EPIMERASE_N-ACETYLMANNOSAMINE KINASE"/>
    <property type="match status" value="1"/>
</dbReference>
<evidence type="ECO:0000313" key="3">
    <source>
        <dbReference type="Proteomes" id="UP000237684"/>
    </source>
</evidence>
<organism evidence="2 3">
    <name type="scientific">Abditibacterium utsteinense</name>
    <dbReference type="NCBI Taxonomy" id="1960156"/>
    <lineage>
        <taxon>Bacteria</taxon>
        <taxon>Pseudomonadati</taxon>
        <taxon>Abditibacteriota</taxon>
        <taxon>Abditibacteriia</taxon>
        <taxon>Abditibacteriales</taxon>
        <taxon>Abditibacteriaceae</taxon>
        <taxon>Abditibacterium</taxon>
    </lineage>
</organism>
<keyword evidence="3" id="KW-1185">Reference proteome</keyword>